<evidence type="ECO:0000313" key="2">
    <source>
        <dbReference type="Proteomes" id="UP000299102"/>
    </source>
</evidence>
<name>A0A4C1TJ12_EUMVA</name>
<dbReference type="AlphaFoldDB" id="A0A4C1TJ12"/>
<accession>A0A4C1TJ12</accession>
<proteinExistence type="predicted"/>
<keyword evidence="2" id="KW-1185">Reference proteome</keyword>
<organism evidence="1 2">
    <name type="scientific">Eumeta variegata</name>
    <name type="common">Bagworm moth</name>
    <name type="synonym">Eumeta japonica</name>
    <dbReference type="NCBI Taxonomy" id="151549"/>
    <lineage>
        <taxon>Eukaryota</taxon>
        <taxon>Metazoa</taxon>
        <taxon>Ecdysozoa</taxon>
        <taxon>Arthropoda</taxon>
        <taxon>Hexapoda</taxon>
        <taxon>Insecta</taxon>
        <taxon>Pterygota</taxon>
        <taxon>Neoptera</taxon>
        <taxon>Endopterygota</taxon>
        <taxon>Lepidoptera</taxon>
        <taxon>Glossata</taxon>
        <taxon>Ditrysia</taxon>
        <taxon>Tineoidea</taxon>
        <taxon>Psychidae</taxon>
        <taxon>Oiketicinae</taxon>
        <taxon>Eumeta</taxon>
    </lineage>
</organism>
<comment type="caution">
    <text evidence="1">The sequence shown here is derived from an EMBL/GenBank/DDBJ whole genome shotgun (WGS) entry which is preliminary data.</text>
</comment>
<reference evidence="1 2" key="1">
    <citation type="journal article" date="2019" name="Commun. Biol.">
        <title>The bagworm genome reveals a unique fibroin gene that provides high tensile strength.</title>
        <authorList>
            <person name="Kono N."/>
            <person name="Nakamura H."/>
            <person name="Ohtoshi R."/>
            <person name="Tomita M."/>
            <person name="Numata K."/>
            <person name="Arakawa K."/>
        </authorList>
    </citation>
    <scope>NUCLEOTIDE SEQUENCE [LARGE SCALE GENOMIC DNA]</scope>
</reference>
<dbReference type="EMBL" id="BGZK01000062">
    <property type="protein sequence ID" value="GBP14186.1"/>
    <property type="molecule type" value="Genomic_DNA"/>
</dbReference>
<gene>
    <name evidence="1" type="ORF">EVAR_7619_1</name>
</gene>
<evidence type="ECO:0000313" key="1">
    <source>
        <dbReference type="EMBL" id="GBP14186.1"/>
    </source>
</evidence>
<dbReference type="Proteomes" id="UP000299102">
    <property type="component" value="Unassembled WGS sequence"/>
</dbReference>
<sequence length="151" mass="16596">MFKGESSSTWIQIQHQEQDWDRDRDYNKLSDVCASVQCQTGCRARAYAHTCPAGSDPPKFTHTNPHVRLYVEDVAVFAVNVRGNIRRASSHLHISVVESAAERGPCSKAPQLGLVPAVDKHEDEASETRGGQQPSPATATILDVICIENPM</sequence>
<protein>
    <submittedName>
        <fullName evidence="1">Uncharacterized protein</fullName>
    </submittedName>
</protein>